<proteinExistence type="predicted"/>
<evidence type="ECO:0000256" key="1">
    <source>
        <dbReference type="SAM" id="MobiDB-lite"/>
    </source>
</evidence>
<evidence type="ECO:0000256" key="2">
    <source>
        <dbReference type="SAM" id="Phobius"/>
    </source>
</evidence>
<dbReference type="Gramene" id="mRNA:HanXRQr2_Chr12g0546481">
    <property type="protein sequence ID" value="CDS:HanXRQr2_Chr12g0546481.1"/>
    <property type="gene ID" value="HanXRQr2_Chr12g0546481"/>
</dbReference>
<dbReference type="EMBL" id="CM007901">
    <property type="protein sequence ID" value="OTG05456.1"/>
    <property type="molecule type" value="Genomic_DNA"/>
</dbReference>
<evidence type="ECO:0008006" key="6">
    <source>
        <dbReference type="Google" id="ProtNLM"/>
    </source>
</evidence>
<organism evidence="4 5">
    <name type="scientific">Helianthus annuus</name>
    <name type="common">Common sunflower</name>
    <dbReference type="NCBI Taxonomy" id="4232"/>
    <lineage>
        <taxon>Eukaryota</taxon>
        <taxon>Viridiplantae</taxon>
        <taxon>Streptophyta</taxon>
        <taxon>Embryophyta</taxon>
        <taxon>Tracheophyta</taxon>
        <taxon>Spermatophyta</taxon>
        <taxon>Magnoliopsida</taxon>
        <taxon>eudicotyledons</taxon>
        <taxon>Gunneridae</taxon>
        <taxon>Pentapetalae</taxon>
        <taxon>asterids</taxon>
        <taxon>campanulids</taxon>
        <taxon>Asterales</taxon>
        <taxon>Asteraceae</taxon>
        <taxon>Asteroideae</taxon>
        <taxon>Heliantheae alliance</taxon>
        <taxon>Heliantheae</taxon>
        <taxon>Helianthus</taxon>
    </lineage>
</organism>
<sequence>MKKIYNHTKGRRIHPSPPPPQPSSSTTSNHHLSLLPLTIVTLATALSPEDQQVLAYLLSISTGPKPTNNSGSHGDHPPHFNCNCFTCYTSFWARWDASPNQKVIHEIIEVYEDGLVVGNKKNGKSKKGRRSNKGFCSSGVVHAPVSGERVTHAPPEDVEKGICDGGEVDMESSQKGSVRKIVNFIGERIWGVWGVLIFVTCFVIIVINNKVNHLLCKF</sequence>
<evidence type="ECO:0000313" key="4">
    <source>
        <dbReference type="EMBL" id="OTG05456.1"/>
    </source>
</evidence>
<dbReference type="InParanoid" id="A0A251T4M6"/>
<keyword evidence="5" id="KW-1185">Reference proteome</keyword>
<name>A0A251T4M6_HELAN</name>
<evidence type="ECO:0000313" key="5">
    <source>
        <dbReference type="Proteomes" id="UP000215914"/>
    </source>
</evidence>
<dbReference type="EMBL" id="MNCJ02000327">
    <property type="protein sequence ID" value="KAF5778355.1"/>
    <property type="molecule type" value="Genomic_DNA"/>
</dbReference>
<dbReference type="FunCoup" id="A0A251T4M6">
    <property type="interactions" value="442"/>
</dbReference>
<reference evidence="4" key="2">
    <citation type="submission" date="2017-02" db="EMBL/GenBank/DDBJ databases">
        <title>Sunflower complete genome.</title>
        <authorList>
            <person name="Langlade N."/>
            <person name="Munos S."/>
        </authorList>
    </citation>
    <scope>NUCLEOTIDE SEQUENCE [LARGE SCALE GENOMIC DNA]</scope>
    <source>
        <tissue evidence="4">Leaves</tissue>
    </source>
</reference>
<feature type="compositionally biased region" description="Basic residues" evidence="1">
    <location>
        <begin position="1"/>
        <end position="14"/>
    </location>
</feature>
<dbReference type="OMA" id="HSPAFNC"/>
<dbReference type="PANTHER" id="PTHR31903:SF16">
    <property type="entry name" value="TRANSMEMBRANE PROTEIN"/>
    <property type="match status" value="1"/>
</dbReference>
<dbReference type="AlphaFoldDB" id="A0A251T4M6"/>
<feature type="transmembrane region" description="Helical" evidence="2">
    <location>
        <begin position="189"/>
        <end position="208"/>
    </location>
</feature>
<dbReference type="Proteomes" id="UP000215914">
    <property type="component" value="Chromosome 12"/>
</dbReference>
<feature type="region of interest" description="Disordered" evidence="1">
    <location>
        <begin position="1"/>
        <end position="29"/>
    </location>
</feature>
<reference evidence="3" key="3">
    <citation type="submission" date="2020-06" db="EMBL/GenBank/DDBJ databases">
        <title>Helianthus annuus Genome sequencing and assembly Release 2.</title>
        <authorList>
            <person name="Gouzy J."/>
            <person name="Langlade N."/>
            <person name="Munos S."/>
        </authorList>
    </citation>
    <scope>NUCLEOTIDE SEQUENCE</scope>
    <source>
        <tissue evidence="3">Leaves</tissue>
    </source>
</reference>
<gene>
    <name evidence="4" type="ORF">HannXRQ_Chr12g0373731</name>
    <name evidence="3" type="ORF">HanXRQr2_Chr12g0546481</name>
</gene>
<keyword evidence="2" id="KW-1133">Transmembrane helix</keyword>
<keyword evidence="2" id="KW-0472">Membrane</keyword>
<reference evidence="3 5" key="1">
    <citation type="journal article" date="2017" name="Nature">
        <title>The sunflower genome provides insights into oil metabolism, flowering and Asterid evolution.</title>
        <authorList>
            <person name="Badouin H."/>
            <person name="Gouzy J."/>
            <person name="Grassa C.J."/>
            <person name="Murat F."/>
            <person name="Staton S.E."/>
            <person name="Cottret L."/>
            <person name="Lelandais-Briere C."/>
            <person name="Owens G.L."/>
            <person name="Carrere S."/>
            <person name="Mayjonade B."/>
            <person name="Legrand L."/>
            <person name="Gill N."/>
            <person name="Kane N.C."/>
            <person name="Bowers J.E."/>
            <person name="Hubner S."/>
            <person name="Bellec A."/>
            <person name="Berard A."/>
            <person name="Berges H."/>
            <person name="Blanchet N."/>
            <person name="Boniface M.C."/>
            <person name="Brunel D."/>
            <person name="Catrice O."/>
            <person name="Chaidir N."/>
            <person name="Claudel C."/>
            <person name="Donnadieu C."/>
            <person name="Faraut T."/>
            <person name="Fievet G."/>
            <person name="Helmstetter N."/>
            <person name="King M."/>
            <person name="Knapp S.J."/>
            <person name="Lai Z."/>
            <person name="Le Paslier M.C."/>
            <person name="Lippi Y."/>
            <person name="Lorenzon L."/>
            <person name="Mandel J.R."/>
            <person name="Marage G."/>
            <person name="Marchand G."/>
            <person name="Marquand E."/>
            <person name="Bret-Mestries E."/>
            <person name="Morien E."/>
            <person name="Nambeesan S."/>
            <person name="Nguyen T."/>
            <person name="Pegot-Espagnet P."/>
            <person name="Pouilly N."/>
            <person name="Raftis F."/>
            <person name="Sallet E."/>
            <person name="Schiex T."/>
            <person name="Thomas J."/>
            <person name="Vandecasteele C."/>
            <person name="Vares D."/>
            <person name="Vear F."/>
            <person name="Vautrin S."/>
            <person name="Crespi M."/>
            <person name="Mangin B."/>
            <person name="Burke J.M."/>
            <person name="Salse J."/>
            <person name="Munos S."/>
            <person name="Vincourt P."/>
            <person name="Rieseberg L.H."/>
            <person name="Langlade N.B."/>
        </authorList>
    </citation>
    <scope>NUCLEOTIDE SEQUENCE [LARGE SCALE GENOMIC DNA]</scope>
    <source>
        <strain evidence="5">cv. SF193</strain>
        <tissue evidence="3">Leaves</tissue>
    </source>
</reference>
<dbReference type="PANTHER" id="PTHR31903">
    <property type="entry name" value="F12F1.11-RELATED"/>
    <property type="match status" value="1"/>
</dbReference>
<protein>
    <recommendedName>
        <fullName evidence="6">Transmembrane protein</fullName>
    </recommendedName>
</protein>
<keyword evidence="2" id="KW-0812">Transmembrane</keyword>
<evidence type="ECO:0000313" key="3">
    <source>
        <dbReference type="EMBL" id="KAF5778355.1"/>
    </source>
</evidence>
<accession>A0A251T4M6</accession>